<comment type="caution">
    <text evidence="4">The sequence shown here is derived from an EMBL/GenBank/DDBJ whole genome shotgun (WGS) entry which is preliminary data.</text>
</comment>
<comment type="catalytic activity">
    <reaction evidence="2">
        <text>alpha-L-fucose = beta-L-fucose</text>
        <dbReference type="Rhea" id="RHEA:25580"/>
        <dbReference type="ChEBI" id="CHEBI:42548"/>
        <dbReference type="ChEBI" id="CHEBI:42589"/>
        <dbReference type="EC" id="5.1.3.29"/>
    </reaction>
</comment>
<keyword evidence="1" id="KW-0413">Isomerase</keyword>
<dbReference type="AlphaFoldDB" id="A0ABD3R9T4"/>
<organism evidence="4 5">
    <name type="scientific">Cyclostephanos tholiformis</name>
    <dbReference type="NCBI Taxonomy" id="382380"/>
    <lineage>
        <taxon>Eukaryota</taxon>
        <taxon>Sar</taxon>
        <taxon>Stramenopiles</taxon>
        <taxon>Ochrophyta</taxon>
        <taxon>Bacillariophyta</taxon>
        <taxon>Coscinodiscophyceae</taxon>
        <taxon>Thalassiosirophycidae</taxon>
        <taxon>Stephanodiscales</taxon>
        <taxon>Stephanodiscaceae</taxon>
        <taxon>Cyclostephanos</taxon>
    </lineage>
</organism>
<protein>
    <recommendedName>
        <fullName evidence="3">L-fucose mutarotase</fullName>
        <ecNumber evidence="3">5.1.3.29</ecNumber>
    </recommendedName>
</protein>
<accession>A0ABD3R9T4</accession>
<dbReference type="SUPFAM" id="SSF102546">
    <property type="entry name" value="RbsD-like"/>
    <property type="match status" value="1"/>
</dbReference>
<gene>
    <name evidence="4" type="ORF">ACHAXA_007240</name>
</gene>
<dbReference type="Gene3D" id="3.40.1650.10">
    <property type="entry name" value="RbsD-like domain"/>
    <property type="match status" value="1"/>
</dbReference>
<keyword evidence="5" id="KW-1185">Reference proteome</keyword>
<sequence>MVYLHPQPQATTQASIGEGPSYGGETRGVAMGLLKGIDPLLTADVLHVLRSMGHGNKLVICDCNFPAAEIATHTTTGKHIILAVSLPEALGAICSVLPLDFFEQTQAMYMAPQEGVALPPAGVEVVSALKCAIGMHCGVDTRVEPIERFSFYEEAKGCFAVIQTMERRPYGNVILVKGASVPMGTI</sequence>
<dbReference type="EMBL" id="JALLPB020000437">
    <property type="protein sequence ID" value="KAL3809137.1"/>
    <property type="molecule type" value="Genomic_DNA"/>
</dbReference>
<dbReference type="GO" id="GO:0036373">
    <property type="term" value="F:L-fucose mutarotase activity"/>
    <property type="evidence" value="ECO:0007669"/>
    <property type="project" value="UniProtKB-EC"/>
</dbReference>
<reference evidence="4 5" key="1">
    <citation type="submission" date="2024-10" db="EMBL/GenBank/DDBJ databases">
        <title>Updated reference genomes for cyclostephanoid diatoms.</title>
        <authorList>
            <person name="Roberts W.R."/>
            <person name="Alverson A.J."/>
        </authorList>
    </citation>
    <scope>NUCLEOTIDE SEQUENCE [LARGE SCALE GENOMIC DNA]</scope>
    <source>
        <strain evidence="4 5">AJA228-03</strain>
    </source>
</reference>
<name>A0ABD3R9T4_9STRA</name>
<dbReference type="Pfam" id="PF05025">
    <property type="entry name" value="RbsD_FucU"/>
    <property type="match status" value="1"/>
</dbReference>
<dbReference type="Proteomes" id="UP001530377">
    <property type="component" value="Unassembled WGS sequence"/>
</dbReference>
<dbReference type="InterPro" id="IPR050443">
    <property type="entry name" value="RbsD/FucU_mutarotase"/>
</dbReference>
<dbReference type="PANTHER" id="PTHR31690">
    <property type="entry name" value="FUCOSE MUTAROTASE"/>
    <property type="match status" value="1"/>
</dbReference>
<evidence type="ECO:0000313" key="4">
    <source>
        <dbReference type="EMBL" id="KAL3809137.1"/>
    </source>
</evidence>
<evidence type="ECO:0000313" key="5">
    <source>
        <dbReference type="Proteomes" id="UP001530377"/>
    </source>
</evidence>
<evidence type="ECO:0000256" key="3">
    <source>
        <dbReference type="ARBA" id="ARBA00038859"/>
    </source>
</evidence>
<dbReference type="InterPro" id="IPR007721">
    <property type="entry name" value="RbsD_FucU"/>
</dbReference>
<dbReference type="EC" id="5.1.3.29" evidence="3"/>
<dbReference type="InterPro" id="IPR023750">
    <property type="entry name" value="RbsD-like_sf"/>
</dbReference>
<dbReference type="PANTHER" id="PTHR31690:SF4">
    <property type="entry name" value="FUCOSE MUTAROTASE"/>
    <property type="match status" value="1"/>
</dbReference>
<proteinExistence type="predicted"/>
<evidence type="ECO:0000256" key="1">
    <source>
        <dbReference type="ARBA" id="ARBA00023235"/>
    </source>
</evidence>
<evidence type="ECO:0000256" key="2">
    <source>
        <dbReference type="ARBA" id="ARBA00036324"/>
    </source>
</evidence>